<dbReference type="SMART" id="SM00717">
    <property type="entry name" value="SANT"/>
    <property type="match status" value="1"/>
</dbReference>
<reference evidence="14 15" key="1">
    <citation type="submission" date="2023-12" db="EMBL/GenBank/DDBJ databases">
        <title>A high-quality genome assembly for Dillenia turbinata (Dilleniales).</title>
        <authorList>
            <person name="Chanderbali A."/>
        </authorList>
    </citation>
    <scope>NUCLEOTIDE SEQUENCE [LARGE SCALE GENOMIC DNA]</scope>
    <source>
        <strain evidence="14">LSX21</strain>
        <tissue evidence="14">Leaf</tissue>
    </source>
</reference>
<evidence type="ECO:0000259" key="13">
    <source>
        <dbReference type="PROSITE" id="PS51294"/>
    </source>
</evidence>
<dbReference type="SUPFAM" id="SSF46785">
    <property type="entry name" value="Winged helix' DNA-binding domain"/>
    <property type="match status" value="1"/>
</dbReference>
<feature type="domain" description="HTH myb-type" evidence="13">
    <location>
        <begin position="1"/>
        <end position="33"/>
    </location>
</feature>
<dbReference type="GO" id="GO:0043565">
    <property type="term" value="F:sequence-specific DNA binding"/>
    <property type="evidence" value="ECO:0007669"/>
    <property type="project" value="UniProtKB-ARBA"/>
</dbReference>
<dbReference type="PROSITE" id="PS50090">
    <property type="entry name" value="MYB_LIKE"/>
    <property type="match status" value="1"/>
</dbReference>
<dbReference type="GO" id="GO:0005694">
    <property type="term" value="C:chromosome"/>
    <property type="evidence" value="ECO:0007669"/>
    <property type="project" value="UniProtKB-SubCell"/>
</dbReference>
<comment type="caution">
    <text evidence="14">The sequence shown here is derived from an EMBL/GenBank/DDBJ whole genome shotgun (WGS) entry which is preliminary data.</text>
</comment>
<evidence type="ECO:0000313" key="15">
    <source>
        <dbReference type="Proteomes" id="UP001370490"/>
    </source>
</evidence>
<evidence type="ECO:0000256" key="4">
    <source>
        <dbReference type="ARBA" id="ARBA00023015"/>
    </source>
</evidence>
<dbReference type="CDD" id="cd11660">
    <property type="entry name" value="SANT_TRF"/>
    <property type="match status" value="1"/>
</dbReference>
<comment type="subcellular location">
    <subcellularLocation>
        <location evidence="1">Chromosome</location>
    </subcellularLocation>
    <subcellularLocation>
        <location evidence="2">Nucleus</location>
        <location evidence="2">Nucleolus</location>
    </subcellularLocation>
</comment>
<keyword evidence="11" id="KW-0812">Transmembrane</keyword>
<evidence type="ECO:0000256" key="8">
    <source>
        <dbReference type="ARBA" id="ARBA00023242"/>
    </source>
</evidence>
<dbReference type="Proteomes" id="UP001370490">
    <property type="component" value="Unassembled WGS sequence"/>
</dbReference>
<protein>
    <recommendedName>
        <fullName evidence="9">MYB transcription factor</fullName>
    </recommendedName>
</protein>
<feature type="domain" description="Myb-like" evidence="12">
    <location>
        <begin position="5"/>
        <end position="57"/>
    </location>
</feature>
<accession>A0AAN8UP12</accession>
<evidence type="ECO:0000256" key="1">
    <source>
        <dbReference type="ARBA" id="ARBA00004286"/>
    </source>
</evidence>
<keyword evidence="4" id="KW-0805">Transcription regulation</keyword>
<keyword evidence="8" id="KW-0539">Nucleus</keyword>
<evidence type="ECO:0000256" key="11">
    <source>
        <dbReference type="SAM" id="Phobius"/>
    </source>
</evidence>
<dbReference type="InterPro" id="IPR036390">
    <property type="entry name" value="WH_DNA-bd_sf"/>
</dbReference>
<organism evidence="14 15">
    <name type="scientific">Dillenia turbinata</name>
    <dbReference type="NCBI Taxonomy" id="194707"/>
    <lineage>
        <taxon>Eukaryota</taxon>
        <taxon>Viridiplantae</taxon>
        <taxon>Streptophyta</taxon>
        <taxon>Embryophyta</taxon>
        <taxon>Tracheophyta</taxon>
        <taxon>Spermatophyta</taxon>
        <taxon>Magnoliopsida</taxon>
        <taxon>eudicotyledons</taxon>
        <taxon>Gunneridae</taxon>
        <taxon>Pentapetalae</taxon>
        <taxon>Dilleniales</taxon>
        <taxon>Dilleniaceae</taxon>
        <taxon>Dillenia</taxon>
    </lineage>
</organism>
<feature type="transmembrane region" description="Helical" evidence="11">
    <location>
        <begin position="801"/>
        <end position="824"/>
    </location>
</feature>
<evidence type="ECO:0000256" key="7">
    <source>
        <dbReference type="ARBA" id="ARBA00023163"/>
    </source>
</evidence>
<keyword evidence="7" id="KW-0804">Transcription</keyword>
<name>A0AAN8UP12_9MAGN</name>
<evidence type="ECO:0000256" key="5">
    <source>
        <dbReference type="ARBA" id="ARBA00023054"/>
    </source>
</evidence>
<feature type="coiled-coil region" evidence="10">
    <location>
        <begin position="383"/>
        <end position="410"/>
    </location>
</feature>
<dbReference type="InterPro" id="IPR009057">
    <property type="entry name" value="Homeodomain-like_sf"/>
</dbReference>
<dbReference type="Gene3D" id="1.10.10.60">
    <property type="entry name" value="Homeodomain-like"/>
    <property type="match status" value="1"/>
</dbReference>
<dbReference type="GO" id="GO:0005730">
    <property type="term" value="C:nucleolus"/>
    <property type="evidence" value="ECO:0007669"/>
    <property type="project" value="UniProtKB-SubCell"/>
</dbReference>
<dbReference type="GO" id="GO:0003690">
    <property type="term" value="F:double-stranded DNA binding"/>
    <property type="evidence" value="ECO:0007669"/>
    <property type="project" value="UniProtKB-ARBA"/>
</dbReference>
<dbReference type="SUPFAM" id="SSF46689">
    <property type="entry name" value="Homeodomain-like"/>
    <property type="match status" value="1"/>
</dbReference>
<dbReference type="AlphaFoldDB" id="A0AAN8UP12"/>
<dbReference type="InterPro" id="IPR017930">
    <property type="entry name" value="Myb_dom"/>
</dbReference>
<evidence type="ECO:0000256" key="3">
    <source>
        <dbReference type="ARBA" id="ARBA00022454"/>
    </source>
</evidence>
<evidence type="ECO:0000259" key="12">
    <source>
        <dbReference type="PROSITE" id="PS50090"/>
    </source>
</evidence>
<dbReference type="PROSITE" id="PS51294">
    <property type="entry name" value="HTH_MYB"/>
    <property type="match status" value="1"/>
</dbReference>
<keyword evidence="11" id="KW-0472">Membrane</keyword>
<evidence type="ECO:0000256" key="9">
    <source>
        <dbReference type="ARBA" id="ARBA00032813"/>
    </source>
</evidence>
<dbReference type="Pfam" id="PF00249">
    <property type="entry name" value="Myb_DNA-binding"/>
    <property type="match status" value="1"/>
</dbReference>
<keyword evidence="6" id="KW-0238">DNA-binding</keyword>
<evidence type="ECO:0000256" key="2">
    <source>
        <dbReference type="ARBA" id="ARBA00004604"/>
    </source>
</evidence>
<feature type="coiled-coil region" evidence="10">
    <location>
        <begin position="882"/>
        <end position="916"/>
    </location>
</feature>
<proteinExistence type="predicted"/>
<dbReference type="PANTHER" id="PTHR35712">
    <property type="entry name" value="MYOSIN HEAVY CHAIN-LIKE PROTEIN"/>
    <property type="match status" value="1"/>
</dbReference>
<evidence type="ECO:0000256" key="10">
    <source>
        <dbReference type="SAM" id="Coils"/>
    </source>
</evidence>
<keyword evidence="5 10" id="KW-0175">Coiled coil</keyword>
<evidence type="ECO:0000313" key="14">
    <source>
        <dbReference type="EMBL" id="KAK6916324.1"/>
    </source>
</evidence>
<keyword evidence="11" id="KW-1133">Transmembrane helix</keyword>
<feature type="coiled-coil region" evidence="10">
    <location>
        <begin position="448"/>
        <end position="494"/>
    </location>
</feature>
<dbReference type="InterPro" id="IPR001005">
    <property type="entry name" value="SANT/Myb"/>
</dbReference>
<keyword evidence="3" id="KW-0158">Chromosome</keyword>
<feature type="coiled-coil region" evidence="10">
    <location>
        <begin position="288"/>
        <end position="327"/>
    </location>
</feature>
<keyword evidence="15" id="KW-1185">Reference proteome</keyword>
<evidence type="ECO:0000256" key="6">
    <source>
        <dbReference type="ARBA" id="ARBA00023125"/>
    </source>
</evidence>
<dbReference type="EMBL" id="JBAMMX010000024">
    <property type="protein sequence ID" value="KAK6916324.1"/>
    <property type="molecule type" value="Genomic_DNA"/>
</dbReference>
<dbReference type="FunFam" id="1.10.10.60:FF:000168">
    <property type="entry name" value="Telomere repeat-binding factor 1"/>
    <property type="match status" value="1"/>
</dbReference>
<gene>
    <name evidence="14" type="ORF">RJ641_019185</name>
</gene>
<dbReference type="PANTHER" id="PTHR35712:SF1">
    <property type="entry name" value="MYOSIN HEAVY CHAIN-LIKE PROTEIN"/>
    <property type="match status" value="1"/>
</dbReference>
<sequence>MGAPKQKWTQEEEAALKAGVVKHGAGKWRTILKDPEFSGVLYLRSNVDLKDKWRNLSVMANGWGSREKARQAVKKIQPKQEEGSMALTVVKSEDEIVDTKPLSFSSGSVPLPSPKRSVSKLVAHLSIFSYMVHSFLLGFVERNVSQKRILCLGTDILIYTFDDFASSCCASGMFGPSEYEVKWSGNISFLAQWLDNLIMEAITNLKEPGGSNKTAIAEYIELLVAVVLQAKQKYRIPSVSEKRRNSMPFPEERSRADLRVERDEFSIRKSQVDLELAKMRTMTAEEAAKVAAVAVSEAEAAIAEAEEAEKEAEAAEAEAEAAQAFADAAMKTLTGRNPTRMVKGSRGQLLERDELRKDIEQLCMQQAGPSYLVVATKMHFQRTASLEQEIENLKKKLISCTRENANLQEELSEAYRIKGQLADLHSAEVSKNIEAEKQLKFFQGCVAAAFAERDNSLMEAEKAKEKEEMMSQKFQEFQKRVEELNAESVKAKKLQASLQINLANVEEQNETFKKVISKFYDIRHQSLGGFIDENWDDKCLCLLPDPVEAWTFNDPGETTTSKYISGSYLINKCLIVFYCHNGCNLTAREFIFHCPVRTFSSTENDTLDVLLVKRQPKLAYMTPLGIKSALESEVEMLRKSTDNLQNKLRVGLEIENHLKKKVRDLEKKEVRTLTIWSEDLMKNGISRLREFHFQCREEIINALEEGKCYLNSVIHMVEEKSMQLDYDKEKDSGTSQSDVKMETERRILHSTGADFGVVDKLQLQKKNCGLFKSVDGALLDASEALAQALQEKVILCNSFRIVIIFALGVMPTMFACAVSALLLLSQQEERHLLERNVNAALRKKIEELQRNLLQILFSSSKNEELPFSVVWKSILKLPTIRKEKVTNEKVKALMELAQLKQKYSELKEKVGHEIRQGKVLADTGGRRISSPDKEGKLRNLLKRTNLQRWMGALDFGGNEAEGQLNSEGFFSSRRSSLSMDFARMKIENATLKESMESMHHLISSVHRLRLSLAKAKDSIALEGYFLSISEAVNDVIIEANLVKTALGSSLPVSWSAEPDTRSFVEGGEPVDTCEDSSTEKTDSVSAAGFEMIELVLLAADVLKDYIIELKSRRGS</sequence>